<feature type="region of interest" description="Disordered" evidence="4">
    <location>
        <begin position="74"/>
        <end position="134"/>
    </location>
</feature>
<evidence type="ECO:0000259" key="5">
    <source>
        <dbReference type="Pfam" id="PF13302"/>
    </source>
</evidence>
<feature type="compositionally biased region" description="Pro residues" evidence="4">
    <location>
        <begin position="74"/>
        <end position="85"/>
    </location>
</feature>
<dbReference type="GO" id="GO:0008080">
    <property type="term" value="F:N-acetyltransferase activity"/>
    <property type="evidence" value="ECO:0007669"/>
    <property type="project" value="InterPro"/>
</dbReference>
<evidence type="ECO:0000256" key="4">
    <source>
        <dbReference type="SAM" id="MobiDB-lite"/>
    </source>
</evidence>
<dbReference type="EMBL" id="MU005580">
    <property type="protein sequence ID" value="KAF2684823.1"/>
    <property type="molecule type" value="Genomic_DNA"/>
</dbReference>
<comment type="similarity">
    <text evidence="1">Belongs to the acetyltransferase family. GNAT subfamily.</text>
</comment>
<evidence type="ECO:0000313" key="6">
    <source>
        <dbReference type="EMBL" id="KAF2684823.1"/>
    </source>
</evidence>
<dbReference type="AlphaFoldDB" id="A0A6G1J3N6"/>
<evidence type="ECO:0000256" key="2">
    <source>
        <dbReference type="ARBA" id="ARBA00022679"/>
    </source>
</evidence>
<keyword evidence="3" id="KW-0012">Acyltransferase</keyword>
<accession>A0A6G1J3N6</accession>
<keyword evidence="7" id="KW-1185">Reference proteome</keyword>
<dbReference type="PANTHER" id="PTHR13256">
    <property type="entry name" value="N-ACETYLTRANSFERASE 9"/>
    <property type="match status" value="1"/>
</dbReference>
<proteinExistence type="inferred from homology"/>
<dbReference type="InterPro" id="IPR000182">
    <property type="entry name" value="GNAT_dom"/>
</dbReference>
<keyword evidence="2" id="KW-0808">Transferase</keyword>
<dbReference type="Pfam" id="PF13302">
    <property type="entry name" value="Acetyltransf_3"/>
    <property type="match status" value="1"/>
</dbReference>
<dbReference type="InterPro" id="IPR039135">
    <property type="entry name" value="NAT9-like"/>
</dbReference>
<evidence type="ECO:0000256" key="3">
    <source>
        <dbReference type="ARBA" id="ARBA00023315"/>
    </source>
</evidence>
<sequence length="260" mass="29082">MKLNEHEALLTPKTLLVPYSPHHVPTYHEWMQDPHLQAATASEPLTLAAEYAMQQSWRTDADKLTFIACTAPPVPPTPSPTPPPHITAEKGDAPGSMIGDVNLFLSPDSDPDSEHEENDVKNDEHRRGDKDEQQTIKAIGEVEIMIASHRHQGQGLGREILLSFLWYILASLDAIMAEYHGVHGDGKTKASQLTYLRVKIDKDNARSVKLFESVGFKKVKEEPNYFGEVELRWPVTSGSLEEIEKRMEGGVPRKVPYKAT</sequence>
<reference evidence="6" key="1">
    <citation type="journal article" date="2020" name="Stud. Mycol.">
        <title>101 Dothideomycetes genomes: a test case for predicting lifestyles and emergence of pathogens.</title>
        <authorList>
            <person name="Haridas S."/>
            <person name="Albert R."/>
            <person name="Binder M."/>
            <person name="Bloem J."/>
            <person name="Labutti K."/>
            <person name="Salamov A."/>
            <person name="Andreopoulos B."/>
            <person name="Baker S."/>
            <person name="Barry K."/>
            <person name="Bills G."/>
            <person name="Bluhm B."/>
            <person name="Cannon C."/>
            <person name="Castanera R."/>
            <person name="Culley D."/>
            <person name="Daum C."/>
            <person name="Ezra D."/>
            <person name="Gonzalez J."/>
            <person name="Henrissat B."/>
            <person name="Kuo A."/>
            <person name="Liang C."/>
            <person name="Lipzen A."/>
            <person name="Lutzoni F."/>
            <person name="Magnuson J."/>
            <person name="Mondo S."/>
            <person name="Nolan M."/>
            <person name="Ohm R."/>
            <person name="Pangilinan J."/>
            <person name="Park H.-J."/>
            <person name="Ramirez L."/>
            <person name="Alfaro M."/>
            <person name="Sun H."/>
            <person name="Tritt A."/>
            <person name="Yoshinaga Y."/>
            <person name="Zwiers L.-H."/>
            <person name="Turgeon B."/>
            <person name="Goodwin S."/>
            <person name="Spatafora J."/>
            <person name="Crous P."/>
            <person name="Grigoriev I."/>
        </authorList>
    </citation>
    <scope>NUCLEOTIDE SEQUENCE</scope>
    <source>
        <strain evidence="6">CBS 122367</strain>
    </source>
</reference>
<dbReference type="PANTHER" id="PTHR13256:SF16">
    <property type="entry name" value="ALPHA_BETA-TUBULIN-N-ACETYLTRANSFERASE 9"/>
    <property type="match status" value="1"/>
</dbReference>
<dbReference type="SUPFAM" id="SSF55729">
    <property type="entry name" value="Acyl-CoA N-acyltransferases (Nat)"/>
    <property type="match status" value="1"/>
</dbReference>
<name>A0A6G1J3N6_9PLEO</name>
<organism evidence="6 7">
    <name type="scientific">Lentithecium fluviatile CBS 122367</name>
    <dbReference type="NCBI Taxonomy" id="1168545"/>
    <lineage>
        <taxon>Eukaryota</taxon>
        <taxon>Fungi</taxon>
        <taxon>Dikarya</taxon>
        <taxon>Ascomycota</taxon>
        <taxon>Pezizomycotina</taxon>
        <taxon>Dothideomycetes</taxon>
        <taxon>Pleosporomycetidae</taxon>
        <taxon>Pleosporales</taxon>
        <taxon>Massarineae</taxon>
        <taxon>Lentitheciaceae</taxon>
        <taxon>Lentithecium</taxon>
    </lineage>
</organism>
<dbReference type="OrthoDB" id="5043642at2759"/>
<evidence type="ECO:0000256" key="1">
    <source>
        <dbReference type="ARBA" id="ARBA00009342"/>
    </source>
</evidence>
<dbReference type="InterPro" id="IPR016181">
    <property type="entry name" value="Acyl_CoA_acyltransferase"/>
</dbReference>
<gene>
    <name evidence="6" type="ORF">K458DRAFT_27302</name>
</gene>
<evidence type="ECO:0000313" key="7">
    <source>
        <dbReference type="Proteomes" id="UP000799291"/>
    </source>
</evidence>
<dbReference type="Gene3D" id="3.40.630.30">
    <property type="match status" value="1"/>
</dbReference>
<feature type="domain" description="N-acetyltransferase" evidence="5">
    <location>
        <begin position="15"/>
        <end position="217"/>
    </location>
</feature>
<dbReference type="Proteomes" id="UP000799291">
    <property type="component" value="Unassembled WGS sequence"/>
</dbReference>
<feature type="compositionally biased region" description="Basic and acidic residues" evidence="4">
    <location>
        <begin position="118"/>
        <end position="134"/>
    </location>
</feature>
<protein>
    <recommendedName>
        <fullName evidence="5">N-acetyltransferase domain-containing protein</fullName>
    </recommendedName>
</protein>